<accession>A0A7K3QL96</accession>
<dbReference type="EMBL" id="JAAGMR010000031">
    <property type="protein sequence ID" value="NEB90654.1"/>
    <property type="molecule type" value="Genomic_DNA"/>
</dbReference>
<keyword evidence="1" id="KW-0472">Membrane</keyword>
<keyword evidence="1" id="KW-0812">Transmembrane</keyword>
<dbReference type="Proteomes" id="UP000470520">
    <property type="component" value="Unassembled WGS sequence"/>
</dbReference>
<reference evidence="2 3" key="1">
    <citation type="submission" date="2020-01" db="EMBL/GenBank/DDBJ databases">
        <title>Insect and environment-associated Actinomycetes.</title>
        <authorList>
            <person name="Currrie C."/>
            <person name="Chevrette M."/>
            <person name="Carlson C."/>
            <person name="Stubbendieck R."/>
            <person name="Wendt-Pienkowski E."/>
        </authorList>
    </citation>
    <scope>NUCLEOTIDE SEQUENCE [LARGE SCALE GENOMIC DNA]</scope>
    <source>
        <strain evidence="2 3">SID7754</strain>
    </source>
</reference>
<proteinExistence type="predicted"/>
<keyword evidence="1" id="KW-1133">Transmembrane helix</keyword>
<comment type="caution">
    <text evidence="2">The sequence shown here is derived from an EMBL/GenBank/DDBJ whole genome shotgun (WGS) entry which is preliminary data.</text>
</comment>
<feature type="transmembrane region" description="Helical" evidence="1">
    <location>
        <begin position="31"/>
        <end position="46"/>
    </location>
</feature>
<name>A0A7K3QL96_9ACTN</name>
<gene>
    <name evidence="2" type="ORF">G3I21_02705</name>
</gene>
<dbReference type="RefSeq" id="WP_164186663.1">
    <property type="nucleotide sequence ID" value="NZ_JAAGMR010000031.1"/>
</dbReference>
<evidence type="ECO:0000256" key="1">
    <source>
        <dbReference type="SAM" id="Phobius"/>
    </source>
</evidence>
<organism evidence="2 3">
    <name type="scientific">Streptomyces bauhiniae</name>
    <dbReference type="NCBI Taxonomy" id="2340725"/>
    <lineage>
        <taxon>Bacteria</taxon>
        <taxon>Bacillati</taxon>
        <taxon>Actinomycetota</taxon>
        <taxon>Actinomycetes</taxon>
        <taxon>Kitasatosporales</taxon>
        <taxon>Streptomycetaceae</taxon>
        <taxon>Streptomyces</taxon>
    </lineage>
</organism>
<protein>
    <submittedName>
        <fullName evidence="2">Uncharacterized protein</fullName>
    </submittedName>
</protein>
<evidence type="ECO:0000313" key="3">
    <source>
        <dbReference type="Proteomes" id="UP000470520"/>
    </source>
</evidence>
<dbReference type="AlphaFoldDB" id="A0A7K3QL96"/>
<feature type="transmembrane region" description="Helical" evidence="1">
    <location>
        <begin position="7"/>
        <end position="25"/>
    </location>
</feature>
<evidence type="ECO:0000313" key="2">
    <source>
        <dbReference type="EMBL" id="NEB90654.1"/>
    </source>
</evidence>
<sequence length="66" mass="7095">MTKHISTSISALGVLVSVSLLAMAVRSASPLWLPSGIFLVAAYALVRDLRRTTRPSTHPHDPKATQ</sequence>